<dbReference type="Proteomes" id="UP000244240">
    <property type="component" value="Unassembled WGS sequence"/>
</dbReference>
<dbReference type="SMART" id="SM00822">
    <property type="entry name" value="PKS_KR"/>
    <property type="match status" value="1"/>
</dbReference>
<dbReference type="GO" id="GO:0005975">
    <property type="term" value="P:carbohydrate metabolic process"/>
    <property type="evidence" value="ECO:0007669"/>
    <property type="project" value="UniProtKB-ARBA"/>
</dbReference>
<evidence type="ECO:0000313" key="5">
    <source>
        <dbReference type="Proteomes" id="UP000244240"/>
    </source>
</evidence>
<dbReference type="InterPro" id="IPR036291">
    <property type="entry name" value="NAD(P)-bd_dom_sf"/>
</dbReference>
<evidence type="ECO:0000313" key="4">
    <source>
        <dbReference type="EMBL" id="PTX55147.1"/>
    </source>
</evidence>
<feature type="domain" description="Ketoreductase" evidence="3">
    <location>
        <begin position="34"/>
        <end position="208"/>
    </location>
</feature>
<dbReference type="PRINTS" id="PR00080">
    <property type="entry name" value="SDRFAMILY"/>
</dbReference>
<dbReference type="NCBIfam" id="NF006070">
    <property type="entry name" value="PRK08213.1"/>
    <property type="match status" value="1"/>
</dbReference>
<accession>A0A2T6BGG3</accession>
<evidence type="ECO:0000256" key="2">
    <source>
        <dbReference type="ARBA" id="ARBA00023002"/>
    </source>
</evidence>
<keyword evidence="2" id="KW-0560">Oxidoreductase</keyword>
<dbReference type="NCBIfam" id="NF005559">
    <property type="entry name" value="PRK07231.1"/>
    <property type="match status" value="1"/>
</dbReference>
<dbReference type="PANTHER" id="PTHR42760">
    <property type="entry name" value="SHORT-CHAIN DEHYDROGENASES/REDUCTASES FAMILY MEMBER"/>
    <property type="match status" value="1"/>
</dbReference>
<dbReference type="Gene3D" id="3.40.50.720">
    <property type="entry name" value="NAD(P)-binding Rossmann-like Domain"/>
    <property type="match status" value="1"/>
</dbReference>
<gene>
    <name evidence="4" type="ORF">C8P63_12127</name>
</gene>
<dbReference type="EMBL" id="QBKR01000021">
    <property type="protein sequence ID" value="PTX55147.1"/>
    <property type="molecule type" value="Genomic_DNA"/>
</dbReference>
<dbReference type="PANTHER" id="PTHR42760:SF40">
    <property type="entry name" value="3-OXOACYL-[ACYL-CARRIER-PROTEIN] REDUCTASE, CHLOROPLASTIC"/>
    <property type="match status" value="1"/>
</dbReference>
<dbReference type="InterPro" id="IPR057326">
    <property type="entry name" value="KR_dom"/>
</dbReference>
<dbReference type="PRINTS" id="PR00081">
    <property type="entry name" value="GDHRDH"/>
</dbReference>
<name>A0A2T6BGG3_9BACL</name>
<dbReference type="Pfam" id="PF13561">
    <property type="entry name" value="adh_short_C2"/>
    <property type="match status" value="1"/>
</dbReference>
<evidence type="ECO:0000259" key="3">
    <source>
        <dbReference type="SMART" id="SM00822"/>
    </source>
</evidence>
<dbReference type="SUPFAM" id="SSF51735">
    <property type="entry name" value="NAD(P)-binding Rossmann-fold domains"/>
    <property type="match status" value="1"/>
</dbReference>
<dbReference type="AlphaFoldDB" id="A0A2T6BGG3"/>
<organism evidence="4 5">
    <name type="scientific">Melghirimyces profundicolus</name>
    <dbReference type="NCBI Taxonomy" id="1242148"/>
    <lineage>
        <taxon>Bacteria</taxon>
        <taxon>Bacillati</taxon>
        <taxon>Bacillota</taxon>
        <taxon>Bacilli</taxon>
        <taxon>Bacillales</taxon>
        <taxon>Thermoactinomycetaceae</taxon>
        <taxon>Melghirimyces</taxon>
    </lineage>
</organism>
<dbReference type="GO" id="GO:0030497">
    <property type="term" value="P:fatty acid elongation"/>
    <property type="evidence" value="ECO:0007669"/>
    <property type="project" value="TreeGrafter"/>
</dbReference>
<protein>
    <submittedName>
        <fullName evidence="4">Gluconate 5-dehydrogenase</fullName>
    </submittedName>
</protein>
<evidence type="ECO:0000256" key="1">
    <source>
        <dbReference type="ARBA" id="ARBA00006484"/>
    </source>
</evidence>
<dbReference type="FunFam" id="3.40.50.720:FF:000240">
    <property type="entry name" value="SDR family oxidoreductase"/>
    <property type="match status" value="1"/>
</dbReference>
<dbReference type="GO" id="GO:0016616">
    <property type="term" value="F:oxidoreductase activity, acting on the CH-OH group of donors, NAD or NADP as acceptor"/>
    <property type="evidence" value="ECO:0007669"/>
    <property type="project" value="TreeGrafter"/>
</dbReference>
<reference evidence="4 5" key="1">
    <citation type="submission" date="2018-04" db="EMBL/GenBank/DDBJ databases">
        <title>Genomic Encyclopedia of Archaeal and Bacterial Type Strains, Phase II (KMG-II): from individual species to whole genera.</title>
        <authorList>
            <person name="Goeker M."/>
        </authorList>
    </citation>
    <scope>NUCLEOTIDE SEQUENCE [LARGE SCALE GENOMIC DNA]</scope>
    <source>
        <strain evidence="4 5">DSM 45787</strain>
    </source>
</reference>
<sequence>MAPVGRLAHRHFKKVTRKGWFSLNTQDLFRLDGKTAIVTGGGRGLGQYMAEALAESGARVVLCSRKWEACEQVKEEIENKGGEALAFACDVTRPEEVERVVAATEEAFGGVDIVVNNSGTTWGAPPEEMPVDKFERVMDVNVKGVFLMSQAAGKRMIARGKGGRIINIASVAGLGGGHPEYMQTVGYNSSKGAVITMTKDLATSWARYGIQVNAIAPGWFPSKMSRPLLEKFEEKMLSHIPLARFGQPDDIKGIAVFLASPAAAYMTGQVVVVDGGATAW</sequence>
<keyword evidence="5" id="KW-1185">Reference proteome</keyword>
<dbReference type="InterPro" id="IPR002347">
    <property type="entry name" value="SDR_fam"/>
</dbReference>
<dbReference type="PROSITE" id="PS00061">
    <property type="entry name" value="ADH_SHORT"/>
    <property type="match status" value="1"/>
</dbReference>
<dbReference type="InterPro" id="IPR020904">
    <property type="entry name" value="Sc_DH/Rdtase_CS"/>
</dbReference>
<comment type="similarity">
    <text evidence="1">Belongs to the short-chain dehydrogenases/reductases (SDR) family.</text>
</comment>
<comment type="caution">
    <text evidence="4">The sequence shown here is derived from an EMBL/GenBank/DDBJ whole genome shotgun (WGS) entry which is preliminary data.</text>
</comment>
<proteinExistence type="inferred from homology"/>